<name>A0A1S1V426_9FIRM</name>
<evidence type="ECO:0000313" key="1">
    <source>
        <dbReference type="EMBL" id="OHW61268.1"/>
    </source>
</evidence>
<keyword evidence="2" id="KW-1185">Reference proteome</keyword>
<sequence>MLSPTLQTQQAVVETGIIFVELDNNIIDKAKTERKTSLSFIILKLKKEIGMSKIILKNEIIGGKSLEKWDLEWKEKGELNKDNIEDLKGNIGLYRISYGIEKLYIGVGKEIGNSKGLYKRLNDYIRNNSSGRNSEVAKEIHEKCKSKSEEVTFEVLVVGNDESAVFASAYLELYFINKYKPVGNTIGSSRCKGKKNLSTTQYYYISTS</sequence>
<accession>A0A1S1V426</accession>
<reference evidence="1 2" key="1">
    <citation type="submission" date="2016-09" db="EMBL/GenBank/DDBJ databases">
        <title>Genome sequence of Eubacterium angustum.</title>
        <authorList>
            <person name="Poehlein A."/>
            <person name="Daniel R."/>
        </authorList>
    </citation>
    <scope>NUCLEOTIDE SEQUENCE [LARGE SCALE GENOMIC DNA]</scope>
    <source>
        <strain evidence="1 2">DSM 1989</strain>
    </source>
</reference>
<dbReference type="AlphaFoldDB" id="A0A1S1V426"/>
<comment type="caution">
    <text evidence="1">The sequence shown here is derived from an EMBL/GenBank/DDBJ whole genome shotgun (WGS) entry which is preliminary data.</text>
</comment>
<evidence type="ECO:0008006" key="3">
    <source>
        <dbReference type="Google" id="ProtNLM"/>
    </source>
</evidence>
<organism evidence="1 2">
    <name type="scientific">Andreesenia angusta</name>
    <dbReference type="NCBI Taxonomy" id="39480"/>
    <lineage>
        <taxon>Bacteria</taxon>
        <taxon>Bacillati</taxon>
        <taxon>Bacillota</taxon>
        <taxon>Tissierellia</taxon>
        <taxon>Tissierellales</taxon>
        <taxon>Gottschalkiaceae</taxon>
        <taxon>Andreesenia</taxon>
    </lineage>
</organism>
<dbReference type="EMBL" id="MKIE01000018">
    <property type="protein sequence ID" value="OHW61268.1"/>
    <property type="molecule type" value="Genomic_DNA"/>
</dbReference>
<dbReference type="STRING" id="39480.EUAN_23490"/>
<evidence type="ECO:0000313" key="2">
    <source>
        <dbReference type="Proteomes" id="UP000180254"/>
    </source>
</evidence>
<protein>
    <recommendedName>
        <fullName evidence="3">GIY-YIG domain-containing protein</fullName>
    </recommendedName>
</protein>
<dbReference type="Proteomes" id="UP000180254">
    <property type="component" value="Unassembled WGS sequence"/>
</dbReference>
<gene>
    <name evidence="1" type="ORF">EUAN_23490</name>
</gene>
<proteinExistence type="predicted"/>